<dbReference type="Proteomes" id="UP001107558">
    <property type="component" value="Chromosome 1"/>
</dbReference>
<sequence length="304" mass="34091">MFNKILLISIVLKYFAIINVAAGYNESISTDQKLINSTTIAMHANEKQHQKSTHLESMNFIKSDLLYLSELPLEQLLKVKKSIEEIQQVNRQAQPYVNDHENQLVNEIGVVIEETTPNVSTTIESRTLNEESKGFFNLAAGKLLQSIIGGRNLMQQPQTINRKTGFSSGLEGHWDQKQSKIQTFFQLSITALAFLAFAGYLLCMIVQAIKAKGTTLLMANSMQNASTSNSLVGTGSVPLRRRRRPITLNGRRKRRNAAILLSADNRNDTISSIYAEALNEPYDGEMYNAMIAIAEGYVKLHYFE</sequence>
<reference evidence="3" key="1">
    <citation type="submission" date="2021-03" db="EMBL/GenBank/DDBJ databases">
        <title>Chromosome level genome of the anhydrobiotic midge Polypedilum vanderplanki.</title>
        <authorList>
            <person name="Yoshida Y."/>
            <person name="Kikawada T."/>
            <person name="Gusev O."/>
        </authorList>
    </citation>
    <scope>NUCLEOTIDE SEQUENCE</scope>
    <source>
        <strain evidence="3">NIAS01</strain>
        <tissue evidence="3">Whole body or cell culture</tissue>
    </source>
</reference>
<dbReference type="OrthoDB" id="7676846at2759"/>
<keyword evidence="4" id="KW-1185">Reference proteome</keyword>
<feature type="transmembrane region" description="Helical" evidence="1">
    <location>
        <begin position="184"/>
        <end position="209"/>
    </location>
</feature>
<comment type="caution">
    <text evidence="3">The sequence shown here is derived from an EMBL/GenBank/DDBJ whole genome shotgun (WGS) entry which is preliminary data.</text>
</comment>
<evidence type="ECO:0000256" key="2">
    <source>
        <dbReference type="SAM" id="SignalP"/>
    </source>
</evidence>
<dbReference type="EMBL" id="JADBJN010000001">
    <property type="protein sequence ID" value="KAG5682508.1"/>
    <property type="molecule type" value="Genomic_DNA"/>
</dbReference>
<evidence type="ECO:0000313" key="3">
    <source>
        <dbReference type="EMBL" id="KAG5682508.1"/>
    </source>
</evidence>
<feature type="signal peptide" evidence="2">
    <location>
        <begin position="1"/>
        <end position="22"/>
    </location>
</feature>
<protein>
    <submittedName>
        <fullName evidence="3">Uncharacterized protein</fullName>
    </submittedName>
</protein>
<evidence type="ECO:0000256" key="1">
    <source>
        <dbReference type="SAM" id="Phobius"/>
    </source>
</evidence>
<proteinExistence type="predicted"/>
<keyword evidence="1" id="KW-1133">Transmembrane helix</keyword>
<keyword evidence="2" id="KW-0732">Signal</keyword>
<organism evidence="3 4">
    <name type="scientific">Polypedilum vanderplanki</name>
    <name type="common">Sleeping chironomid midge</name>
    <dbReference type="NCBI Taxonomy" id="319348"/>
    <lineage>
        <taxon>Eukaryota</taxon>
        <taxon>Metazoa</taxon>
        <taxon>Ecdysozoa</taxon>
        <taxon>Arthropoda</taxon>
        <taxon>Hexapoda</taxon>
        <taxon>Insecta</taxon>
        <taxon>Pterygota</taxon>
        <taxon>Neoptera</taxon>
        <taxon>Endopterygota</taxon>
        <taxon>Diptera</taxon>
        <taxon>Nematocera</taxon>
        <taxon>Chironomoidea</taxon>
        <taxon>Chironomidae</taxon>
        <taxon>Chironominae</taxon>
        <taxon>Polypedilum</taxon>
        <taxon>Polypedilum</taxon>
    </lineage>
</organism>
<dbReference type="AlphaFoldDB" id="A0A9J6CKK3"/>
<accession>A0A9J6CKK3</accession>
<keyword evidence="1" id="KW-0812">Transmembrane</keyword>
<keyword evidence="1" id="KW-0472">Membrane</keyword>
<gene>
    <name evidence="3" type="ORF">PVAND_011857</name>
</gene>
<evidence type="ECO:0000313" key="4">
    <source>
        <dbReference type="Proteomes" id="UP001107558"/>
    </source>
</evidence>
<name>A0A9J6CKK3_POLVA</name>
<feature type="chain" id="PRO_5039885778" evidence="2">
    <location>
        <begin position="23"/>
        <end position="304"/>
    </location>
</feature>